<name>A0A3N1HHR5_9PSEU</name>
<feature type="transmembrane region" description="Helical" evidence="4">
    <location>
        <begin position="20"/>
        <end position="38"/>
    </location>
</feature>
<evidence type="ECO:0000256" key="1">
    <source>
        <dbReference type="ARBA" id="ARBA00008520"/>
    </source>
</evidence>
<dbReference type="GO" id="GO:0042956">
    <property type="term" value="P:maltodextrin transmembrane transport"/>
    <property type="evidence" value="ECO:0007669"/>
    <property type="project" value="TreeGrafter"/>
</dbReference>
<dbReference type="InterPro" id="IPR006059">
    <property type="entry name" value="SBP"/>
</dbReference>
<comment type="similarity">
    <text evidence="1">Belongs to the bacterial solute-binding protein 1 family.</text>
</comment>
<evidence type="ECO:0000256" key="4">
    <source>
        <dbReference type="SAM" id="Phobius"/>
    </source>
</evidence>
<accession>A0A3N1HHR5</accession>
<organism evidence="5 6">
    <name type="scientific">Saccharothrix texasensis</name>
    <dbReference type="NCBI Taxonomy" id="103734"/>
    <lineage>
        <taxon>Bacteria</taxon>
        <taxon>Bacillati</taxon>
        <taxon>Actinomycetota</taxon>
        <taxon>Actinomycetes</taxon>
        <taxon>Pseudonocardiales</taxon>
        <taxon>Pseudonocardiaceae</taxon>
        <taxon>Saccharothrix</taxon>
    </lineage>
</organism>
<proteinExistence type="inferred from homology"/>
<dbReference type="RefSeq" id="WP_148089040.1">
    <property type="nucleotide sequence ID" value="NZ_RJKM01000001.1"/>
</dbReference>
<dbReference type="GO" id="GO:0015768">
    <property type="term" value="P:maltose transport"/>
    <property type="evidence" value="ECO:0007669"/>
    <property type="project" value="TreeGrafter"/>
</dbReference>
<dbReference type="GO" id="GO:0055052">
    <property type="term" value="C:ATP-binding cassette (ABC) transporter complex, substrate-binding subunit-containing"/>
    <property type="evidence" value="ECO:0007669"/>
    <property type="project" value="TreeGrafter"/>
</dbReference>
<evidence type="ECO:0000313" key="6">
    <source>
        <dbReference type="Proteomes" id="UP000268727"/>
    </source>
</evidence>
<feature type="transmembrane region" description="Helical" evidence="4">
    <location>
        <begin position="58"/>
        <end position="79"/>
    </location>
</feature>
<reference evidence="5 6" key="1">
    <citation type="submission" date="2018-11" db="EMBL/GenBank/DDBJ databases">
        <title>Sequencing the genomes of 1000 actinobacteria strains.</title>
        <authorList>
            <person name="Klenk H.-P."/>
        </authorList>
    </citation>
    <scope>NUCLEOTIDE SEQUENCE [LARGE SCALE GENOMIC DNA]</scope>
    <source>
        <strain evidence="5 6">DSM 44231</strain>
    </source>
</reference>
<keyword evidence="2" id="KW-0813">Transport</keyword>
<keyword evidence="6" id="KW-1185">Reference proteome</keyword>
<keyword evidence="4" id="KW-0472">Membrane</keyword>
<dbReference type="PANTHER" id="PTHR30061:SF50">
    <property type="entry name" value="MALTOSE_MALTODEXTRIN-BINDING PERIPLASMIC PROTEIN"/>
    <property type="match status" value="1"/>
</dbReference>
<dbReference type="Gene3D" id="3.40.190.10">
    <property type="entry name" value="Periplasmic binding protein-like II"/>
    <property type="match status" value="2"/>
</dbReference>
<keyword evidence="3" id="KW-0732">Signal</keyword>
<dbReference type="AlphaFoldDB" id="A0A3N1HHR5"/>
<protein>
    <submittedName>
        <fullName evidence="5">Multiple sugar transport system substrate-binding protein</fullName>
    </submittedName>
</protein>
<evidence type="ECO:0000256" key="2">
    <source>
        <dbReference type="ARBA" id="ARBA00022448"/>
    </source>
</evidence>
<dbReference type="PANTHER" id="PTHR30061">
    <property type="entry name" value="MALTOSE-BINDING PERIPLASMIC PROTEIN"/>
    <property type="match status" value="1"/>
</dbReference>
<keyword evidence="4" id="KW-0812">Transmembrane</keyword>
<gene>
    <name evidence="5" type="ORF">EDD40_7467</name>
</gene>
<keyword evidence="5" id="KW-0762">Sugar transport</keyword>
<keyword evidence="4" id="KW-1133">Transmembrane helix</keyword>
<dbReference type="Proteomes" id="UP000268727">
    <property type="component" value="Unassembled WGS sequence"/>
</dbReference>
<dbReference type="SUPFAM" id="SSF53850">
    <property type="entry name" value="Periplasmic binding protein-like II"/>
    <property type="match status" value="1"/>
</dbReference>
<dbReference type="EMBL" id="RJKM01000001">
    <property type="protein sequence ID" value="ROP41981.1"/>
    <property type="molecule type" value="Genomic_DNA"/>
</dbReference>
<dbReference type="GO" id="GO:1901982">
    <property type="term" value="F:maltose binding"/>
    <property type="evidence" value="ECO:0007669"/>
    <property type="project" value="TreeGrafter"/>
</dbReference>
<feature type="transmembrane region" description="Helical" evidence="4">
    <location>
        <begin position="110"/>
        <end position="127"/>
    </location>
</feature>
<comment type="caution">
    <text evidence="5">The sequence shown here is derived from an EMBL/GenBank/DDBJ whole genome shotgun (WGS) entry which is preliminary data.</text>
</comment>
<evidence type="ECO:0000313" key="5">
    <source>
        <dbReference type="EMBL" id="ROP41981.1"/>
    </source>
</evidence>
<evidence type="ECO:0000256" key="3">
    <source>
        <dbReference type="ARBA" id="ARBA00022729"/>
    </source>
</evidence>
<dbReference type="Pfam" id="PF13416">
    <property type="entry name" value="SBP_bac_8"/>
    <property type="match status" value="1"/>
</dbReference>
<sequence>MEDGTRQPDRPEVRRWSPRYRFVVIVVYLLVVVGLTALSLQSVASADGPAGTGSVLRWLPIGLVLVLSSVGINLVPAVVGKVWRDPDQANIGFVDLTGWLWRTLRPPLRAFWVLLAVAALVAGGVVIRPESTDLEPGRLRIMTAFVPNPNDPRTLLLEQWNRLHPQNPAEFDFASGETDQQHERMVNDVRPGGPHRADIYVLDLVWMAEFAEQDYLRELVHPRLSETQLSDFLPNVLATCKWEEKLWALPFNTDAGLLFYRSDLPDVPAPESWDAYFGSSALVPFAAAKNASPKIEAANAAQLADEEMLTITALEAIWAAGGEVVGPNGQLLLTPDGSIDFTPEDLRGIEKLAAASKNPELVTHDAGQTTDGSAVEVFASGRTPYMRNWPVARDDIGDRVPFKVVAPTTASVLGGQNLAISAASDKPRAAQALIEFLTSPSSQLILSELGGFAPTRQSAYGIAKRPFSQQLRVAVERARPRPITGCYTEFSRTFRRGIGRALNAGGELEPDFAKQAADAWRCVGTR</sequence>
<dbReference type="OrthoDB" id="3495561at2"/>